<feature type="domain" description="STAS" evidence="3">
    <location>
        <begin position="19"/>
        <end position="111"/>
    </location>
</feature>
<comment type="similarity">
    <text evidence="1 2">Belongs to the anti-sigma-factor antagonist family.</text>
</comment>
<dbReference type="EMBL" id="SNWR01000001">
    <property type="protein sequence ID" value="TDO39025.1"/>
    <property type="molecule type" value="Genomic_DNA"/>
</dbReference>
<dbReference type="Gene3D" id="3.30.750.24">
    <property type="entry name" value="STAS domain"/>
    <property type="match status" value="1"/>
</dbReference>
<dbReference type="InterPro" id="IPR003658">
    <property type="entry name" value="Anti-sigma_ant"/>
</dbReference>
<evidence type="ECO:0000313" key="5">
    <source>
        <dbReference type="Proteomes" id="UP000294901"/>
    </source>
</evidence>
<dbReference type="CDD" id="cd07043">
    <property type="entry name" value="STAS_anti-anti-sigma_factors"/>
    <property type="match status" value="1"/>
</dbReference>
<keyword evidence="5" id="KW-1185">Reference proteome</keyword>
<dbReference type="SUPFAM" id="SSF52091">
    <property type="entry name" value="SpoIIaa-like"/>
    <property type="match status" value="1"/>
</dbReference>
<proteinExistence type="inferred from homology"/>
<evidence type="ECO:0000256" key="2">
    <source>
        <dbReference type="RuleBase" id="RU003749"/>
    </source>
</evidence>
<dbReference type="AlphaFoldDB" id="A0A4R6JWE2"/>
<evidence type="ECO:0000259" key="3">
    <source>
        <dbReference type="PROSITE" id="PS50801"/>
    </source>
</evidence>
<accession>A0A4R6JWE2</accession>
<evidence type="ECO:0000256" key="1">
    <source>
        <dbReference type="ARBA" id="ARBA00009013"/>
    </source>
</evidence>
<dbReference type="RefSeq" id="WP_133873412.1">
    <property type="nucleotide sequence ID" value="NZ_BOMD01000070.1"/>
</dbReference>
<dbReference type="OrthoDB" id="3401304at2"/>
<reference evidence="4 5" key="1">
    <citation type="submission" date="2019-03" db="EMBL/GenBank/DDBJ databases">
        <title>Sequencing the genomes of 1000 actinobacteria strains.</title>
        <authorList>
            <person name="Klenk H.-P."/>
        </authorList>
    </citation>
    <scope>NUCLEOTIDE SEQUENCE [LARGE SCALE GENOMIC DNA]</scope>
    <source>
        <strain evidence="4 5">DSM 43805</strain>
    </source>
</reference>
<comment type="caution">
    <text evidence="4">The sequence shown here is derived from an EMBL/GenBank/DDBJ whole genome shotgun (WGS) entry which is preliminary data.</text>
</comment>
<organism evidence="4 5">
    <name type="scientific">Paractinoplanes brasiliensis</name>
    <dbReference type="NCBI Taxonomy" id="52695"/>
    <lineage>
        <taxon>Bacteria</taxon>
        <taxon>Bacillati</taxon>
        <taxon>Actinomycetota</taxon>
        <taxon>Actinomycetes</taxon>
        <taxon>Micromonosporales</taxon>
        <taxon>Micromonosporaceae</taxon>
        <taxon>Paractinoplanes</taxon>
    </lineage>
</organism>
<dbReference type="InterPro" id="IPR002645">
    <property type="entry name" value="STAS_dom"/>
</dbReference>
<gene>
    <name evidence="4" type="ORF">C8E87_2699</name>
</gene>
<dbReference type="NCBIfam" id="TIGR00377">
    <property type="entry name" value="ant_ant_sig"/>
    <property type="match status" value="1"/>
</dbReference>
<evidence type="ECO:0000313" key="4">
    <source>
        <dbReference type="EMBL" id="TDO39025.1"/>
    </source>
</evidence>
<dbReference type="Pfam" id="PF13466">
    <property type="entry name" value="STAS_2"/>
    <property type="match status" value="1"/>
</dbReference>
<dbReference type="Proteomes" id="UP000294901">
    <property type="component" value="Unassembled WGS sequence"/>
</dbReference>
<sequence>MADSYQIGQERADDRTATVLRPSGDLDINARDDLSLAIVEALREHPSVTVDLADVTFIDSEALGALIDGYNEAVARGARYRVVNAKGGVARVLTVSGVQGLFDAADGSSGS</sequence>
<dbReference type="PROSITE" id="PS50801">
    <property type="entry name" value="STAS"/>
    <property type="match status" value="1"/>
</dbReference>
<dbReference type="InterPro" id="IPR036513">
    <property type="entry name" value="STAS_dom_sf"/>
</dbReference>
<dbReference type="PANTHER" id="PTHR33495:SF2">
    <property type="entry name" value="ANTI-SIGMA FACTOR ANTAGONIST TM_1081-RELATED"/>
    <property type="match status" value="1"/>
</dbReference>
<protein>
    <recommendedName>
        <fullName evidence="2">Anti-sigma factor antagonist</fullName>
    </recommendedName>
</protein>
<dbReference type="GO" id="GO:0043856">
    <property type="term" value="F:anti-sigma factor antagonist activity"/>
    <property type="evidence" value="ECO:0007669"/>
    <property type="project" value="InterPro"/>
</dbReference>
<name>A0A4R6JWE2_9ACTN</name>
<dbReference type="PANTHER" id="PTHR33495">
    <property type="entry name" value="ANTI-SIGMA FACTOR ANTAGONIST TM_1081-RELATED-RELATED"/>
    <property type="match status" value="1"/>
</dbReference>
<dbReference type="InterPro" id="IPR058548">
    <property type="entry name" value="MlaB-like_STAS"/>
</dbReference>